<evidence type="ECO:0000313" key="3">
    <source>
        <dbReference type="Proteomes" id="UP001519309"/>
    </source>
</evidence>
<organism evidence="2 3">
    <name type="scientific">Streptomyces griseochromogenes</name>
    <dbReference type="NCBI Taxonomy" id="68214"/>
    <lineage>
        <taxon>Bacteria</taxon>
        <taxon>Bacillati</taxon>
        <taxon>Actinomycetota</taxon>
        <taxon>Actinomycetes</taxon>
        <taxon>Kitasatosporales</taxon>
        <taxon>Streptomycetaceae</taxon>
        <taxon>Streptomyces</taxon>
    </lineage>
</organism>
<name>A0ABS4LKB0_9ACTN</name>
<evidence type="ECO:0008006" key="4">
    <source>
        <dbReference type="Google" id="ProtNLM"/>
    </source>
</evidence>
<proteinExistence type="predicted"/>
<evidence type="ECO:0000313" key="2">
    <source>
        <dbReference type="EMBL" id="MBP2047830.1"/>
    </source>
</evidence>
<feature type="region of interest" description="Disordered" evidence="1">
    <location>
        <begin position="1"/>
        <end position="53"/>
    </location>
</feature>
<dbReference type="EMBL" id="JAGGLP010000002">
    <property type="protein sequence ID" value="MBP2047830.1"/>
    <property type="molecule type" value="Genomic_DNA"/>
</dbReference>
<accession>A0ABS4LKB0</accession>
<evidence type="ECO:0000256" key="1">
    <source>
        <dbReference type="SAM" id="MobiDB-lite"/>
    </source>
</evidence>
<dbReference type="Proteomes" id="UP001519309">
    <property type="component" value="Unassembled WGS sequence"/>
</dbReference>
<sequence>MSKAPGAVATAIDSQSVKAAETVGRDSRGPKPGRATRTWRIPHRPTPRSSSAF</sequence>
<reference evidence="2 3" key="1">
    <citation type="submission" date="2021-03" db="EMBL/GenBank/DDBJ databases">
        <title>Genomic Encyclopedia of Type Strains, Phase IV (KMG-IV): sequencing the most valuable type-strain genomes for metagenomic binning, comparative biology and taxonomic classification.</title>
        <authorList>
            <person name="Goeker M."/>
        </authorList>
    </citation>
    <scope>NUCLEOTIDE SEQUENCE [LARGE SCALE GENOMIC DNA]</scope>
    <source>
        <strain evidence="2 3">DSM 40499</strain>
    </source>
</reference>
<protein>
    <recommendedName>
        <fullName evidence="4">Transposase</fullName>
    </recommendedName>
</protein>
<keyword evidence="3" id="KW-1185">Reference proteome</keyword>
<gene>
    <name evidence="2" type="ORF">J2Z21_000754</name>
</gene>
<comment type="caution">
    <text evidence="2">The sequence shown here is derived from an EMBL/GenBank/DDBJ whole genome shotgun (WGS) entry which is preliminary data.</text>
</comment>